<keyword evidence="1" id="KW-1133">Transmembrane helix</keyword>
<accession>A0ABS4U2S5</accession>
<gene>
    <name evidence="3" type="ORF">JOF56_010903</name>
</gene>
<dbReference type="Pfam" id="PF14219">
    <property type="entry name" value="DUF4328"/>
    <property type="match status" value="1"/>
</dbReference>
<dbReference type="RefSeq" id="WP_245378792.1">
    <property type="nucleotide sequence ID" value="NZ_JAGINW010000001.1"/>
</dbReference>
<feature type="domain" description="DUF4328" evidence="2">
    <location>
        <begin position="67"/>
        <end position="212"/>
    </location>
</feature>
<feature type="transmembrane region" description="Helical" evidence="1">
    <location>
        <begin position="156"/>
        <end position="175"/>
    </location>
</feature>
<proteinExistence type="predicted"/>
<dbReference type="EMBL" id="JAGINW010000001">
    <property type="protein sequence ID" value="MBP2330518.1"/>
    <property type="molecule type" value="Genomic_DNA"/>
</dbReference>
<comment type="caution">
    <text evidence="3">The sequence shown here is derived from an EMBL/GenBank/DDBJ whole genome shotgun (WGS) entry which is preliminary data.</text>
</comment>
<keyword evidence="1" id="KW-0472">Membrane</keyword>
<evidence type="ECO:0000256" key="1">
    <source>
        <dbReference type="SAM" id="Phobius"/>
    </source>
</evidence>
<reference evidence="3 4" key="1">
    <citation type="submission" date="2021-03" db="EMBL/GenBank/DDBJ databases">
        <title>Sequencing the genomes of 1000 actinobacteria strains.</title>
        <authorList>
            <person name="Klenk H.-P."/>
        </authorList>
    </citation>
    <scope>NUCLEOTIDE SEQUENCE [LARGE SCALE GENOMIC DNA]</scope>
    <source>
        <strain evidence="3 4">DSM 46670</strain>
    </source>
</reference>
<dbReference type="Proteomes" id="UP001519332">
    <property type="component" value="Unassembled WGS sequence"/>
</dbReference>
<name>A0ABS4U2S5_9PSEU</name>
<dbReference type="InterPro" id="IPR025565">
    <property type="entry name" value="DUF4328"/>
</dbReference>
<protein>
    <recommendedName>
        <fullName evidence="2">DUF4328 domain-containing protein</fullName>
    </recommendedName>
</protein>
<evidence type="ECO:0000259" key="2">
    <source>
        <dbReference type="Pfam" id="PF14219"/>
    </source>
</evidence>
<keyword evidence="4" id="KW-1185">Reference proteome</keyword>
<feature type="transmembrane region" description="Helical" evidence="1">
    <location>
        <begin position="187"/>
        <end position="208"/>
    </location>
</feature>
<feature type="transmembrane region" description="Helical" evidence="1">
    <location>
        <begin position="21"/>
        <end position="41"/>
    </location>
</feature>
<evidence type="ECO:0000313" key="4">
    <source>
        <dbReference type="Proteomes" id="UP001519332"/>
    </source>
</evidence>
<feature type="transmembrane region" description="Helical" evidence="1">
    <location>
        <begin position="76"/>
        <end position="96"/>
    </location>
</feature>
<evidence type="ECO:0000313" key="3">
    <source>
        <dbReference type="EMBL" id="MBP2330518.1"/>
    </source>
</evidence>
<sequence length="225" mass="25152">MSSEHRELGSSLFGSEPWQPVRARATIAMVGIALAMVGDVVDLVVTWRVVDGYERYLAGTVSWPELVASTDFVTALNWPLVTVDLVAGIAFLMWMWRAYNNAKFFGGAASQRLTQGWVVFGWMLPVVNFWFPYRMMSDIWRASPPVRLTRTAPILGIWWAAYLGATVIGLVLRFYREPDIDDLGTYLSLSVAGTVLSCAAGVLIYLIINQITVWQNEARDPDIGR</sequence>
<keyword evidence="1" id="KW-0812">Transmembrane</keyword>
<feature type="transmembrane region" description="Helical" evidence="1">
    <location>
        <begin position="117"/>
        <end position="136"/>
    </location>
</feature>
<organism evidence="3 4">
    <name type="scientific">Kibdelosporangium banguiense</name>
    <dbReference type="NCBI Taxonomy" id="1365924"/>
    <lineage>
        <taxon>Bacteria</taxon>
        <taxon>Bacillati</taxon>
        <taxon>Actinomycetota</taxon>
        <taxon>Actinomycetes</taxon>
        <taxon>Pseudonocardiales</taxon>
        <taxon>Pseudonocardiaceae</taxon>
        <taxon>Kibdelosporangium</taxon>
    </lineage>
</organism>